<sequence length="263" mass="27718">MKRKLLYYTSILFFSAFSVNAQTKSWTFDDTSVWPVTGVASGGPAVVRDLLGCVPITGTSTNYFAAQASTSIAYSDATSYTSIVKTGGGGAATNNMPTVRYFYFDVDGAATVKVWFQHGSNAASANRTLFLTNGTVEITKTNVAGAAKGILEGTSTGAGRLYLYADNGMYISKIEVTGANVTTPSLSVNDFKADAASNVYTNGKLVFVSNVKSDTQIDVYGISGVLVKSFKTGSDTSFNLNTGIYIVKSKSAEGTKSVKVLVN</sequence>
<reference evidence="3 4" key="1">
    <citation type="submission" date="2018-05" db="EMBL/GenBank/DDBJ databases">
        <title>Flavobacterium sp. strain IMCC34759, incomplete genome.</title>
        <authorList>
            <person name="Joung Y."/>
            <person name="Cho J."/>
        </authorList>
    </citation>
    <scope>NUCLEOTIDE SEQUENCE [LARGE SCALE GENOMIC DNA]</scope>
    <source>
        <strain evidence="3 4">IMCC34759</strain>
    </source>
</reference>
<evidence type="ECO:0008006" key="5">
    <source>
        <dbReference type="Google" id="ProtNLM"/>
    </source>
</evidence>
<evidence type="ECO:0000256" key="1">
    <source>
        <dbReference type="ARBA" id="ARBA00022729"/>
    </source>
</evidence>
<feature type="signal peptide" evidence="2">
    <location>
        <begin position="1"/>
        <end position="21"/>
    </location>
</feature>
<comment type="caution">
    <text evidence="3">The sequence shown here is derived from an EMBL/GenBank/DDBJ whole genome shotgun (WGS) entry which is preliminary data.</text>
</comment>
<dbReference type="OrthoDB" id="1425128at2"/>
<dbReference type="NCBIfam" id="TIGR04183">
    <property type="entry name" value="Por_Secre_tail"/>
    <property type="match status" value="1"/>
</dbReference>
<feature type="chain" id="PRO_5015837987" description="Secretion system C-terminal sorting domain-containing protein" evidence="2">
    <location>
        <begin position="22"/>
        <end position="263"/>
    </location>
</feature>
<dbReference type="InterPro" id="IPR026444">
    <property type="entry name" value="Secre_tail"/>
</dbReference>
<evidence type="ECO:0000313" key="4">
    <source>
        <dbReference type="Proteomes" id="UP000247903"/>
    </source>
</evidence>
<gene>
    <name evidence="3" type="ORF">DMB65_15365</name>
</gene>
<dbReference type="RefSeq" id="WP_110307522.1">
    <property type="nucleotide sequence ID" value="NZ_QJHK01000014.1"/>
</dbReference>
<dbReference type="AlphaFoldDB" id="A0A2V4BMB4"/>
<dbReference type="Proteomes" id="UP000247903">
    <property type="component" value="Unassembled WGS sequence"/>
</dbReference>
<name>A0A2V4BMB4_9FLAO</name>
<evidence type="ECO:0000313" key="3">
    <source>
        <dbReference type="EMBL" id="PXY39897.1"/>
    </source>
</evidence>
<proteinExistence type="predicted"/>
<keyword evidence="1 2" id="KW-0732">Signal</keyword>
<protein>
    <recommendedName>
        <fullName evidence="5">Secretion system C-terminal sorting domain-containing protein</fullName>
    </recommendedName>
</protein>
<organism evidence="3 4">
    <name type="scientific">Flavobacterium cheongpyeongense</name>
    <dbReference type="NCBI Taxonomy" id="2212651"/>
    <lineage>
        <taxon>Bacteria</taxon>
        <taxon>Pseudomonadati</taxon>
        <taxon>Bacteroidota</taxon>
        <taxon>Flavobacteriia</taxon>
        <taxon>Flavobacteriales</taxon>
        <taxon>Flavobacteriaceae</taxon>
        <taxon>Flavobacterium</taxon>
    </lineage>
</organism>
<accession>A0A2V4BMB4</accession>
<evidence type="ECO:0000256" key="2">
    <source>
        <dbReference type="SAM" id="SignalP"/>
    </source>
</evidence>
<keyword evidence="4" id="KW-1185">Reference proteome</keyword>
<dbReference type="EMBL" id="QJHK01000014">
    <property type="protein sequence ID" value="PXY39897.1"/>
    <property type="molecule type" value="Genomic_DNA"/>
</dbReference>